<evidence type="ECO:0000313" key="1">
    <source>
        <dbReference type="EMBL" id="GAA0445343.1"/>
    </source>
</evidence>
<organism evidence="1 2">
    <name type="scientific">Streptomyces stramineus</name>
    <dbReference type="NCBI Taxonomy" id="173861"/>
    <lineage>
        <taxon>Bacteria</taxon>
        <taxon>Bacillati</taxon>
        <taxon>Actinomycetota</taxon>
        <taxon>Actinomycetes</taxon>
        <taxon>Kitasatosporales</taxon>
        <taxon>Streptomycetaceae</taxon>
        <taxon>Streptomyces</taxon>
    </lineage>
</organism>
<accession>A0ABN0ZEP5</accession>
<gene>
    <name evidence="1" type="ORF">GCM10009544_05160</name>
</gene>
<reference evidence="1 2" key="1">
    <citation type="journal article" date="2019" name="Int. J. Syst. Evol. Microbiol.">
        <title>The Global Catalogue of Microorganisms (GCM) 10K type strain sequencing project: providing services to taxonomists for standard genome sequencing and annotation.</title>
        <authorList>
            <consortium name="The Broad Institute Genomics Platform"/>
            <consortium name="The Broad Institute Genome Sequencing Center for Infectious Disease"/>
            <person name="Wu L."/>
            <person name="Ma J."/>
        </authorList>
    </citation>
    <scope>NUCLEOTIDE SEQUENCE [LARGE SCALE GENOMIC DNA]</scope>
    <source>
        <strain evidence="1 2">JCM 10649</strain>
    </source>
</reference>
<keyword evidence="2" id="KW-1185">Reference proteome</keyword>
<protein>
    <submittedName>
        <fullName evidence="1">DUF1360 domain-containing protein</fullName>
    </submittedName>
</protein>
<dbReference type="EMBL" id="BAAAHB010000002">
    <property type="protein sequence ID" value="GAA0445343.1"/>
    <property type="molecule type" value="Genomic_DNA"/>
</dbReference>
<proteinExistence type="predicted"/>
<sequence>MRVRDEAEGSVRAGERVCGWWARVHAEYEQGADEAGGARPLRGYTVLLGAYAASAAALVAAVRRRGPLAGRPDLTDLALVSTATFQLSRTLTKSSVTAPLRAPFTTYQGTAGPGEILEAPRPGPVRHAVGELVSCPLCMTQWVGTAGLAGLALLPRTTRWTAAAMTAVAAANALHLAYARAQQAAE</sequence>
<evidence type="ECO:0000313" key="2">
    <source>
        <dbReference type="Proteomes" id="UP001499895"/>
    </source>
</evidence>
<dbReference type="Pfam" id="PF07098">
    <property type="entry name" value="DUF1360"/>
    <property type="match status" value="1"/>
</dbReference>
<dbReference type="InterPro" id="IPR010773">
    <property type="entry name" value="Mycophage_PG1_Gp7"/>
</dbReference>
<name>A0ABN0ZEP5_9ACTN</name>
<dbReference type="Proteomes" id="UP001499895">
    <property type="component" value="Unassembled WGS sequence"/>
</dbReference>
<comment type="caution">
    <text evidence="1">The sequence shown here is derived from an EMBL/GenBank/DDBJ whole genome shotgun (WGS) entry which is preliminary data.</text>
</comment>